<evidence type="ECO:0000256" key="2">
    <source>
        <dbReference type="SAM" id="Phobius"/>
    </source>
</evidence>
<feature type="transmembrane region" description="Helical" evidence="2">
    <location>
        <begin position="106"/>
        <end position="124"/>
    </location>
</feature>
<name>A0A6P2GNC5_9BURK</name>
<proteinExistence type="predicted"/>
<feature type="region of interest" description="Disordered" evidence="1">
    <location>
        <begin position="185"/>
        <end position="212"/>
    </location>
</feature>
<organism evidence="3 4">
    <name type="scientific">Burkholderia latens</name>
    <dbReference type="NCBI Taxonomy" id="488446"/>
    <lineage>
        <taxon>Bacteria</taxon>
        <taxon>Pseudomonadati</taxon>
        <taxon>Pseudomonadota</taxon>
        <taxon>Betaproteobacteria</taxon>
        <taxon>Burkholderiales</taxon>
        <taxon>Burkholderiaceae</taxon>
        <taxon>Burkholderia</taxon>
        <taxon>Burkholderia cepacia complex</taxon>
    </lineage>
</organism>
<evidence type="ECO:0008006" key="5">
    <source>
        <dbReference type="Google" id="ProtNLM"/>
    </source>
</evidence>
<evidence type="ECO:0000313" key="3">
    <source>
        <dbReference type="EMBL" id="VWB05938.1"/>
    </source>
</evidence>
<keyword evidence="2" id="KW-0472">Membrane</keyword>
<reference evidence="3 4" key="1">
    <citation type="submission" date="2019-09" db="EMBL/GenBank/DDBJ databases">
        <authorList>
            <person name="Depoorter E."/>
        </authorList>
    </citation>
    <scope>NUCLEOTIDE SEQUENCE [LARGE SCALE GENOMIC DNA]</scope>
    <source>
        <strain evidence="3">LMG 24064</strain>
    </source>
</reference>
<accession>A0A6P2GNC5</accession>
<sequence>MRVLPNRKVRTRDTLRGTLSLRAEPRGAVSQRCRQCGFLAFRAREQCPVCGLGNWPFAPLGDARYDTQPAPAMHATHPTQPAPTWSSRVAAAVRSAAQRRPRASSAPLLSIVTLVLMVGGYVTFDRMCRSDPVCRGQGAPDAATIHAGTHAADPAPAQPVAPAPVFALRPDDGSRPIANEPVLTAAAPPDADTGKPARATGHATARTPGRAATTLARHAPVRGPDSARGGIRVADWKGGVPARRPHAVRRVSTHARHGHRAAATETQLAELYRGH</sequence>
<evidence type="ECO:0000256" key="1">
    <source>
        <dbReference type="SAM" id="MobiDB-lite"/>
    </source>
</evidence>
<protein>
    <recommendedName>
        <fullName evidence="5">ATP-dependent serine protease</fullName>
    </recommendedName>
</protein>
<dbReference type="GeneID" id="99787344"/>
<dbReference type="EMBL" id="CABVPL010000001">
    <property type="protein sequence ID" value="VWB05938.1"/>
    <property type="molecule type" value="Genomic_DNA"/>
</dbReference>
<keyword evidence="2" id="KW-0812">Transmembrane</keyword>
<keyword evidence="2" id="KW-1133">Transmembrane helix</keyword>
<dbReference type="AlphaFoldDB" id="A0A6P2GNC5"/>
<evidence type="ECO:0000313" key="4">
    <source>
        <dbReference type="Proteomes" id="UP000494222"/>
    </source>
</evidence>
<feature type="compositionally biased region" description="Low complexity" evidence="1">
    <location>
        <begin position="196"/>
        <end position="212"/>
    </location>
</feature>
<dbReference type="Proteomes" id="UP000494222">
    <property type="component" value="Unassembled WGS sequence"/>
</dbReference>
<dbReference type="RefSeq" id="WP_170297413.1">
    <property type="nucleotide sequence ID" value="NZ_CABVPL010000001.1"/>
</dbReference>
<gene>
    <name evidence="3" type="ORF">BLA24064_00075</name>
</gene>